<gene>
    <name evidence="3" type="ORF">ASPWEDRAFT_166280</name>
</gene>
<dbReference type="Gene3D" id="3.10.260.10">
    <property type="entry name" value="Transcription regulator HTH, APSES-type DNA-binding domain"/>
    <property type="match status" value="1"/>
</dbReference>
<reference evidence="4" key="1">
    <citation type="journal article" date="2017" name="Genome Biol.">
        <title>Comparative genomics reveals high biological diversity and specific adaptations in the industrially and medically important fungal genus Aspergillus.</title>
        <authorList>
            <person name="de Vries R.P."/>
            <person name="Riley R."/>
            <person name="Wiebenga A."/>
            <person name="Aguilar-Osorio G."/>
            <person name="Amillis S."/>
            <person name="Uchima C.A."/>
            <person name="Anderluh G."/>
            <person name="Asadollahi M."/>
            <person name="Askin M."/>
            <person name="Barry K."/>
            <person name="Battaglia E."/>
            <person name="Bayram O."/>
            <person name="Benocci T."/>
            <person name="Braus-Stromeyer S.A."/>
            <person name="Caldana C."/>
            <person name="Canovas D."/>
            <person name="Cerqueira G.C."/>
            <person name="Chen F."/>
            <person name="Chen W."/>
            <person name="Choi C."/>
            <person name="Clum A."/>
            <person name="Dos Santos R.A."/>
            <person name="Damasio A.R."/>
            <person name="Diallinas G."/>
            <person name="Emri T."/>
            <person name="Fekete E."/>
            <person name="Flipphi M."/>
            <person name="Freyberg S."/>
            <person name="Gallo A."/>
            <person name="Gournas C."/>
            <person name="Habgood R."/>
            <person name="Hainaut M."/>
            <person name="Harispe M.L."/>
            <person name="Henrissat B."/>
            <person name="Hilden K.S."/>
            <person name="Hope R."/>
            <person name="Hossain A."/>
            <person name="Karabika E."/>
            <person name="Karaffa L."/>
            <person name="Karanyi Z."/>
            <person name="Krasevec N."/>
            <person name="Kuo A."/>
            <person name="Kusch H."/>
            <person name="LaButti K."/>
            <person name="Lagendijk E.L."/>
            <person name="Lapidus A."/>
            <person name="Levasseur A."/>
            <person name="Lindquist E."/>
            <person name="Lipzen A."/>
            <person name="Logrieco A.F."/>
            <person name="MacCabe A."/>
            <person name="Maekelae M.R."/>
            <person name="Malavazi I."/>
            <person name="Melin P."/>
            <person name="Meyer V."/>
            <person name="Mielnichuk N."/>
            <person name="Miskei M."/>
            <person name="Molnar A.P."/>
            <person name="Mule G."/>
            <person name="Ngan C.Y."/>
            <person name="Orejas M."/>
            <person name="Orosz E."/>
            <person name="Ouedraogo J.P."/>
            <person name="Overkamp K.M."/>
            <person name="Park H.-S."/>
            <person name="Perrone G."/>
            <person name="Piumi F."/>
            <person name="Punt P.J."/>
            <person name="Ram A.F."/>
            <person name="Ramon A."/>
            <person name="Rauscher S."/>
            <person name="Record E."/>
            <person name="Riano-Pachon D.M."/>
            <person name="Robert V."/>
            <person name="Roehrig J."/>
            <person name="Ruller R."/>
            <person name="Salamov A."/>
            <person name="Salih N.S."/>
            <person name="Samson R.A."/>
            <person name="Sandor E."/>
            <person name="Sanguinetti M."/>
            <person name="Schuetze T."/>
            <person name="Sepcic K."/>
            <person name="Shelest E."/>
            <person name="Sherlock G."/>
            <person name="Sophianopoulou V."/>
            <person name="Squina F.M."/>
            <person name="Sun H."/>
            <person name="Susca A."/>
            <person name="Todd R.B."/>
            <person name="Tsang A."/>
            <person name="Unkles S.E."/>
            <person name="van de Wiele N."/>
            <person name="van Rossen-Uffink D."/>
            <person name="Oliveira J.V."/>
            <person name="Vesth T.C."/>
            <person name="Visser J."/>
            <person name="Yu J.-H."/>
            <person name="Zhou M."/>
            <person name="Andersen M.R."/>
            <person name="Archer D.B."/>
            <person name="Baker S.E."/>
            <person name="Benoit I."/>
            <person name="Brakhage A.A."/>
            <person name="Braus G.H."/>
            <person name="Fischer R."/>
            <person name="Frisvad J.C."/>
            <person name="Goldman G.H."/>
            <person name="Houbraken J."/>
            <person name="Oakley B."/>
            <person name="Pocsi I."/>
            <person name="Scazzocchio C."/>
            <person name="Seiboth B."/>
            <person name="vanKuyk P.A."/>
            <person name="Wortman J."/>
            <person name="Dyer P.S."/>
            <person name="Grigoriev I.V."/>
        </authorList>
    </citation>
    <scope>NUCLEOTIDE SEQUENCE [LARGE SCALE GENOMIC DNA]</scope>
    <source>
        <strain evidence="4">DTO 134E9</strain>
    </source>
</reference>
<dbReference type="PANTHER" id="PTHR43828:SF5">
    <property type="entry name" value="TRANSCRIPTIONAL REPRESSOR XBP1"/>
    <property type="match status" value="1"/>
</dbReference>
<dbReference type="GeneID" id="63745815"/>
<feature type="domain" description="HTH APSES-type" evidence="2">
    <location>
        <begin position="101"/>
        <end position="219"/>
    </location>
</feature>
<feature type="compositionally biased region" description="Polar residues" evidence="1">
    <location>
        <begin position="255"/>
        <end position="264"/>
    </location>
</feature>
<organism evidence="3 4">
    <name type="scientific">Aspergillus wentii DTO 134E9</name>
    <dbReference type="NCBI Taxonomy" id="1073089"/>
    <lineage>
        <taxon>Eukaryota</taxon>
        <taxon>Fungi</taxon>
        <taxon>Dikarya</taxon>
        <taxon>Ascomycota</taxon>
        <taxon>Pezizomycotina</taxon>
        <taxon>Eurotiomycetes</taxon>
        <taxon>Eurotiomycetidae</taxon>
        <taxon>Eurotiales</taxon>
        <taxon>Aspergillaceae</taxon>
        <taxon>Aspergillus</taxon>
        <taxon>Aspergillus subgen. Cremei</taxon>
    </lineage>
</organism>
<name>A0A1L9RZ06_ASPWE</name>
<dbReference type="SUPFAM" id="SSF54616">
    <property type="entry name" value="DNA-binding domain of Mlu1-box binding protein MBP1"/>
    <property type="match status" value="1"/>
</dbReference>
<dbReference type="GO" id="GO:0033309">
    <property type="term" value="C:SBF transcription complex"/>
    <property type="evidence" value="ECO:0007669"/>
    <property type="project" value="TreeGrafter"/>
</dbReference>
<dbReference type="VEuPathDB" id="FungiDB:ASPWEDRAFT_166280"/>
<dbReference type="OrthoDB" id="5562739at2759"/>
<feature type="compositionally biased region" description="Basic and acidic residues" evidence="1">
    <location>
        <begin position="387"/>
        <end position="409"/>
    </location>
</feature>
<dbReference type="AlphaFoldDB" id="A0A1L9RZ06"/>
<feature type="region of interest" description="Disordered" evidence="1">
    <location>
        <begin position="19"/>
        <end position="48"/>
    </location>
</feature>
<dbReference type="PANTHER" id="PTHR43828">
    <property type="entry name" value="ASPARAGINASE"/>
    <property type="match status" value="1"/>
</dbReference>
<dbReference type="InterPro" id="IPR051642">
    <property type="entry name" value="SWI6-like"/>
</dbReference>
<feature type="compositionally biased region" description="Polar residues" evidence="1">
    <location>
        <begin position="363"/>
        <end position="380"/>
    </location>
</feature>
<dbReference type="RefSeq" id="XP_040693872.1">
    <property type="nucleotide sequence ID" value="XM_040829967.1"/>
</dbReference>
<dbReference type="GO" id="GO:0000981">
    <property type="term" value="F:DNA-binding transcription factor activity, RNA polymerase II-specific"/>
    <property type="evidence" value="ECO:0007669"/>
    <property type="project" value="UniProtKB-ARBA"/>
</dbReference>
<dbReference type="Proteomes" id="UP000184383">
    <property type="component" value="Unassembled WGS sequence"/>
</dbReference>
<evidence type="ECO:0000313" key="3">
    <source>
        <dbReference type="EMBL" id="OJJ40196.1"/>
    </source>
</evidence>
<dbReference type="EMBL" id="KV878209">
    <property type="protein sequence ID" value="OJJ40196.1"/>
    <property type="molecule type" value="Genomic_DNA"/>
</dbReference>
<sequence length="477" mass="54138">MASIESLLNPLPEFHRFSIPSPSLSSSTSTAASSRGPRHKKPKLAKDAPIFTKGNIRGELRYPPCEERDEELARLHREFQLHPIGHIADFPRHIPYNSDKKSFQERTGRESFEVFQYTFKIPGQDREWTVMWDYNIGLVRTTHLFKCNNYSKTTPAKMLNLNPGLREICHSITGGALAAQGYWMPFEAAKAVAATFCWNIRHALTPLFGNDFPSLCIHPQDRRHYERWTIDPEIVKKATETSKYYRMLELQSTSVPSLDSTSRRPSPPEEKRFRRQIPPKSHYEYADSVSSSGYGSSYSSLDFGPDTYCVSPVSPYRNTFTTVNTPRSTEVVCTRIPSPQHVLATISDMSEKVVSDEDCGSDVTESTMYSDFTSTATDSPSMDLDDTDGRDNDNKSDEDYREHNSRRQQEPPVSHSGSNRNIETRSRLKPRSVMFAREVRAAHALLSLHMQDATASDVEDCQTLCETSGRKRRRASA</sequence>
<dbReference type="InterPro" id="IPR003163">
    <property type="entry name" value="Tscrpt_reg_HTH_APSES-type"/>
</dbReference>
<feature type="region of interest" description="Disordered" evidence="1">
    <location>
        <begin position="350"/>
        <end position="429"/>
    </location>
</feature>
<evidence type="ECO:0000256" key="1">
    <source>
        <dbReference type="SAM" id="MobiDB-lite"/>
    </source>
</evidence>
<keyword evidence="4" id="KW-1185">Reference proteome</keyword>
<dbReference type="InterPro" id="IPR036887">
    <property type="entry name" value="HTH_APSES_sf"/>
</dbReference>
<protein>
    <recommendedName>
        <fullName evidence="2">HTH APSES-type domain-containing protein</fullName>
    </recommendedName>
</protein>
<evidence type="ECO:0000259" key="2">
    <source>
        <dbReference type="PROSITE" id="PS51299"/>
    </source>
</evidence>
<feature type="region of interest" description="Disordered" evidence="1">
    <location>
        <begin position="255"/>
        <end position="278"/>
    </location>
</feature>
<accession>A0A1L9RZ06</accession>
<proteinExistence type="predicted"/>
<dbReference type="STRING" id="1073089.A0A1L9RZ06"/>
<dbReference type="GO" id="GO:0003677">
    <property type="term" value="F:DNA binding"/>
    <property type="evidence" value="ECO:0007669"/>
    <property type="project" value="InterPro"/>
</dbReference>
<dbReference type="PROSITE" id="PS51299">
    <property type="entry name" value="HTH_APSES"/>
    <property type="match status" value="1"/>
</dbReference>
<evidence type="ECO:0000313" key="4">
    <source>
        <dbReference type="Proteomes" id="UP000184383"/>
    </source>
</evidence>
<dbReference type="GO" id="GO:0030907">
    <property type="term" value="C:MBF transcription complex"/>
    <property type="evidence" value="ECO:0007669"/>
    <property type="project" value="TreeGrafter"/>
</dbReference>
<feature type="compositionally biased region" description="Low complexity" evidence="1">
    <location>
        <begin position="19"/>
        <end position="34"/>
    </location>
</feature>